<dbReference type="Gene3D" id="3.20.20.140">
    <property type="entry name" value="Metal-dependent hydrolases"/>
    <property type="match status" value="1"/>
</dbReference>
<sequence length="273" mass="30667">MPLQIYIADWVLPVVAPPIRRGAVVVNNEVILDVGPADRIIKQYSGEQIDFEHAVIAPSWINAHTHLELSYLRGKVPAGKSFVDWIRAVVNLRAQTSDPEKIIRSAREQSEFMVNTGTVLAGDITNGYLLSDTLLDPRLNRTVFYELLGFRPQEAEEILTQALAKIRKERSPAIPVPHAPYSASAELITQIARLNRKPQSIHAAESADEREFLEKGQGAFVEFLKFRGVWFDAWQPPGVSPIQYLDRLGYLQPMTLLVHGVQVSKKDLEIIAR</sequence>
<dbReference type="SUPFAM" id="SSF51556">
    <property type="entry name" value="Metallo-dependent hydrolases"/>
    <property type="match status" value="1"/>
</dbReference>
<dbReference type="EMBL" id="DROD01000425">
    <property type="protein sequence ID" value="HHJ52771.1"/>
    <property type="molecule type" value="Genomic_DNA"/>
</dbReference>
<dbReference type="AlphaFoldDB" id="A0A7V5PPB8"/>
<feature type="non-terminal residue" evidence="3">
    <location>
        <position position="273"/>
    </location>
</feature>
<dbReference type="PANTHER" id="PTHR43794">
    <property type="entry name" value="AMINOHYDROLASE SSNA-RELATED"/>
    <property type="match status" value="1"/>
</dbReference>
<accession>A0A7V5PPB8</accession>
<dbReference type="InterPro" id="IPR050287">
    <property type="entry name" value="MTA/SAH_deaminase"/>
</dbReference>
<proteinExistence type="predicted"/>
<gene>
    <name evidence="3" type="ORF">ENJ89_06210</name>
</gene>
<organism evidence="3">
    <name type="scientific">Caldithrix abyssi</name>
    <dbReference type="NCBI Taxonomy" id="187145"/>
    <lineage>
        <taxon>Bacteria</taxon>
        <taxon>Pseudomonadati</taxon>
        <taxon>Calditrichota</taxon>
        <taxon>Calditrichia</taxon>
        <taxon>Calditrichales</taxon>
        <taxon>Calditrichaceae</taxon>
        <taxon>Caldithrix</taxon>
    </lineage>
</organism>
<protein>
    <recommendedName>
        <fullName evidence="2">Amidohydrolase-related domain-containing protein</fullName>
    </recommendedName>
</protein>
<evidence type="ECO:0000256" key="1">
    <source>
        <dbReference type="ARBA" id="ARBA00022801"/>
    </source>
</evidence>
<dbReference type="Pfam" id="PF01979">
    <property type="entry name" value="Amidohydro_1"/>
    <property type="match status" value="1"/>
</dbReference>
<evidence type="ECO:0000259" key="2">
    <source>
        <dbReference type="Pfam" id="PF01979"/>
    </source>
</evidence>
<feature type="domain" description="Amidohydrolase-related" evidence="2">
    <location>
        <begin position="56"/>
        <end position="271"/>
    </location>
</feature>
<name>A0A7V5PPB8_CALAY</name>
<reference evidence="3" key="1">
    <citation type="journal article" date="2020" name="mSystems">
        <title>Genome- and Community-Level Interaction Insights into Carbon Utilization and Element Cycling Functions of Hydrothermarchaeota in Hydrothermal Sediment.</title>
        <authorList>
            <person name="Zhou Z."/>
            <person name="Liu Y."/>
            <person name="Xu W."/>
            <person name="Pan J."/>
            <person name="Luo Z.H."/>
            <person name="Li M."/>
        </authorList>
    </citation>
    <scope>NUCLEOTIDE SEQUENCE [LARGE SCALE GENOMIC DNA]</scope>
    <source>
        <strain evidence="3">HyVt-527</strain>
    </source>
</reference>
<dbReference type="InterPro" id="IPR032466">
    <property type="entry name" value="Metal_Hydrolase"/>
</dbReference>
<dbReference type="InterPro" id="IPR006680">
    <property type="entry name" value="Amidohydro-rel"/>
</dbReference>
<keyword evidence="1" id="KW-0378">Hydrolase</keyword>
<comment type="caution">
    <text evidence="3">The sequence shown here is derived from an EMBL/GenBank/DDBJ whole genome shotgun (WGS) entry which is preliminary data.</text>
</comment>
<dbReference type="PANTHER" id="PTHR43794:SF11">
    <property type="entry name" value="AMIDOHYDROLASE-RELATED DOMAIN-CONTAINING PROTEIN"/>
    <property type="match status" value="1"/>
</dbReference>
<dbReference type="GO" id="GO:0016810">
    <property type="term" value="F:hydrolase activity, acting on carbon-nitrogen (but not peptide) bonds"/>
    <property type="evidence" value="ECO:0007669"/>
    <property type="project" value="InterPro"/>
</dbReference>
<dbReference type="SUPFAM" id="SSF51338">
    <property type="entry name" value="Composite domain of metallo-dependent hydrolases"/>
    <property type="match status" value="1"/>
</dbReference>
<dbReference type="Gene3D" id="2.30.40.10">
    <property type="entry name" value="Urease, subunit C, domain 1"/>
    <property type="match status" value="1"/>
</dbReference>
<evidence type="ECO:0000313" key="3">
    <source>
        <dbReference type="EMBL" id="HHJ52771.1"/>
    </source>
</evidence>
<dbReference type="InterPro" id="IPR011059">
    <property type="entry name" value="Metal-dep_hydrolase_composite"/>
</dbReference>
<dbReference type="Proteomes" id="UP000886124">
    <property type="component" value="Unassembled WGS sequence"/>
</dbReference>